<protein>
    <submittedName>
        <fullName evidence="1">Uncharacterized protein</fullName>
    </submittedName>
</protein>
<gene>
    <name evidence="1" type="ORF">AVEN_216461_1</name>
</gene>
<accession>A0A4Y2BM02</accession>
<evidence type="ECO:0000313" key="2">
    <source>
        <dbReference type="Proteomes" id="UP000499080"/>
    </source>
</evidence>
<dbReference type="AlphaFoldDB" id="A0A4Y2BM02"/>
<keyword evidence="2" id="KW-1185">Reference proteome</keyword>
<evidence type="ECO:0000313" key="1">
    <source>
        <dbReference type="EMBL" id="GBL93108.1"/>
    </source>
</evidence>
<dbReference type="EMBL" id="BGPR01000091">
    <property type="protein sequence ID" value="GBL93108.1"/>
    <property type="molecule type" value="Genomic_DNA"/>
</dbReference>
<name>A0A4Y2BM02_ARAVE</name>
<comment type="caution">
    <text evidence="1">The sequence shown here is derived from an EMBL/GenBank/DDBJ whole genome shotgun (WGS) entry which is preliminary data.</text>
</comment>
<reference evidence="1 2" key="1">
    <citation type="journal article" date="2019" name="Sci. Rep.">
        <title>Orb-weaving spider Araneus ventricosus genome elucidates the spidroin gene catalogue.</title>
        <authorList>
            <person name="Kono N."/>
            <person name="Nakamura H."/>
            <person name="Ohtoshi R."/>
            <person name="Moran D.A.P."/>
            <person name="Shinohara A."/>
            <person name="Yoshida Y."/>
            <person name="Fujiwara M."/>
            <person name="Mori M."/>
            <person name="Tomita M."/>
            <person name="Arakawa K."/>
        </authorList>
    </citation>
    <scope>NUCLEOTIDE SEQUENCE [LARGE SCALE GENOMIC DNA]</scope>
</reference>
<sequence>MTDVALQERVAKRILWNLPTLQLDVVRTEEKYLVEEVLHMDATTPECVCVPASTETPEIPSKQAQLAIEHETDKILYQADMGLYDGLVGIMLSDE</sequence>
<dbReference type="Proteomes" id="UP000499080">
    <property type="component" value="Unassembled WGS sequence"/>
</dbReference>
<organism evidence="1 2">
    <name type="scientific">Araneus ventricosus</name>
    <name type="common">Orbweaver spider</name>
    <name type="synonym">Epeira ventricosa</name>
    <dbReference type="NCBI Taxonomy" id="182803"/>
    <lineage>
        <taxon>Eukaryota</taxon>
        <taxon>Metazoa</taxon>
        <taxon>Ecdysozoa</taxon>
        <taxon>Arthropoda</taxon>
        <taxon>Chelicerata</taxon>
        <taxon>Arachnida</taxon>
        <taxon>Araneae</taxon>
        <taxon>Araneomorphae</taxon>
        <taxon>Entelegynae</taxon>
        <taxon>Araneoidea</taxon>
        <taxon>Araneidae</taxon>
        <taxon>Araneus</taxon>
    </lineage>
</organism>
<proteinExistence type="predicted"/>